<dbReference type="InterPro" id="IPR016184">
    <property type="entry name" value="Capsid/spike_ssDNA_virus"/>
</dbReference>
<keyword evidence="3" id="KW-1133">Transmembrane helix</keyword>
<dbReference type="Pfam" id="PF00254">
    <property type="entry name" value="FKBP_C"/>
    <property type="match status" value="1"/>
</dbReference>
<dbReference type="InterPro" id="IPR053111">
    <property type="entry name" value="Chloro_FKBP-type_PPIase"/>
</dbReference>
<dbReference type="InterPro" id="IPR010721">
    <property type="entry name" value="UstE-like"/>
</dbReference>
<sequence>MASFFVSPPFLSHSITRSNYFSSSQTPSPQPPNQPSQPQTTTPTQKLSAEPLPPAAAKVFEERPSRAAAKTSVESTDWIASTLTRRFGIGAGLAWVGFLAVGVVSEQIKTRFEVSQQEANTRDVEKEEEVVLPNGIRYYELRVGGGASPRPGDLVVMNVKGSVQGSGEVFVNTFEGEKKKPLALVMGSRPYSKGICEGIEYVLGSMKAGGKRRVIIPSRLGFGEEGADLGVGGSWKIIQSWEPSSTPIFLALTAIVTVGYQLFFFVVTALLKFDKVTDFAGSTNFVILAVLTLVVKGSWNFRQVVLSMLVVIWGLRLGLFLLMRILRWGEDRRFDEMRDNLGRLAVFWIFQAVWVWTVSLPVTVVNASDRDPSLQAVDIIGWIMWSLGILVEATSDQQKLTFKNSPENRGKWCNVGLWKYSRHPNYFGEVKFRIFVCLKIEIHTWHVHFIHIKVFISLDTHCS</sequence>
<dbReference type="Gene3D" id="3.10.50.40">
    <property type="match status" value="1"/>
</dbReference>
<keyword evidence="3" id="KW-0812">Transmembrane</keyword>
<comment type="caution">
    <text evidence="5">The sequence shown here is derived from an EMBL/GenBank/DDBJ whole genome shotgun (WGS) entry which is preliminary data.</text>
</comment>
<dbReference type="GO" id="GO:0009507">
    <property type="term" value="C:chloroplast"/>
    <property type="evidence" value="ECO:0007669"/>
    <property type="project" value="TreeGrafter"/>
</dbReference>
<feature type="transmembrane region" description="Helical" evidence="3">
    <location>
        <begin position="344"/>
        <end position="362"/>
    </location>
</feature>
<name>A0AAW2YEW6_9LAMI</name>
<keyword evidence="3" id="KW-0472">Membrane</keyword>
<dbReference type="PANTHER" id="PTHR47598:SF1">
    <property type="entry name" value="PEPTIDYL-PROLYL CIS-TRANS ISOMERASE FKBP17-2, CHLOROPLASTIC"/>
    <property type="match status" value="1"/>
</dbReference>
<proteinExistence type="predicted"/>
<evidence type="ECO:0000259" key="4">
    <source>
        <dbReference type="PROSITE" id="PS50059"/>
    </source>
</evidence>
<comment type="catalytic activity">
    <reaction evidence="1">
        <text>[protein]-peptidylproline (omega=180) = [protein]-peptidylproline (omega=0)</text>
        <dbReference type="Rhea" id="RHEA:16237"/>
        <dbReference type="Rhea" id="RHEA-COMP:10747"/>
        <dbReference type="Rhea" id="RHEA-COMP:10748"/>
        <dbReference type="ChEBI" id="CHEBI:83833"/>
        <dbReference type="ChEBI" id="CHEBI:83834"/>
        <dbReference type="EC" id="5.2.1.8"/>
    </reaction>
</comment>
<evidence type="ECO:0000256" key="2">
    <source>
        <dbReference type="SAM" id="MobiDB-lite"/>
    </source>
</evidence>
<reference evidence="5" key="1">
    <citation type="submission" date="2020-06" db="EMBL/GenBank/DDBJ databases">
        <authorList>
            <person name="Li T."/>
            <person name="Hu X."/>
            <person name="Zhang T."/>
            <person name="Song X."/>
            <person name="Zhang H."/>
            <person name="Dai N."/>
            <person name="Sheng W."/>
            <person name="Hou X."/>
            <person name="Wei L."/>
        </authorList>
    </citation>
    <scope>NUCLEOTIDE SEQUENCE</scope>
    <source>
        <strain evidence="5">KEN1</strain>
        <tissue evidence="5">Leaf</tissue>
    </source>
</reference>
<dbReference type="EMBL" id="JACGWN010000001">
    <property type="protein sequence ID" value="KAL0464160.1"/>
    <property type="molecule type" value="Genomic_DNA"/>
</dbReference>
<dbReference type="PANTHER" id="PTHR47598">
    <property type="entry name" value="PEPTIDYL-PROLYL CIS-TRANS ISOMERASE FKBP17-2, CHLOROPLASTIC"/>
    <property type="match status" value="1"/>
</dbReference>
<dbReference type="PROSITE" id="PS50059">
    <property type="entry name" value="FKBP_PPIASE"/>
    <property type="match status" value="1"/>
</dbReference>
<keyword evidence="1" id="KW-0697">Rotamase</keyword>
<evidence type="ECO:0000313" key="5">
    <source>
        <dbReference type="EMBL" id="KAL0464160.1"/>
    </source>
</evidence>
<dbReference type="EC" id="5.2.1.8" evidence="1"/>
<accession>A0AAW2YEW6</accession>
<feature type="transmembrane region" description="Helical" evidence="3">
    <location>
        <begin position="248"/>
        <end position="271"/>
    </location>
</feature>
<reference evidence="5" key="2">
    <citation type="journal article" date="2024" name="Plant">
        <title>Genomic evolution and insights into agronomic trait innovations of Sesamum species.</title>
        <authorList>
            <person name="Miao H."/>
            <person name="Wang L."/>
            <person name="Qu L."/>
            <person name="Liu H."/>
            <person name="Sun Y."/>
            <person name="Le M."/>
            <person name="Wang Q."/>
            <person name="Wei S."/>
            <person name="Zheng Y."/>
            <person name="Lin W."/>
            <person name="Duan Y."/>
            <person name="Cao H."/>
            <person name="Xiong S."/>
            <person name="Wang X."/>
            <person name="Wei L."/>
            <person name="Li C."/>
            <person name="Ma Q."/>
            <person name="Ju M."/>
            <person name="Zhao R."/>
            <person name="Li G."/>
            <person name="Mu C."/>
            <person name="Tian Q."/>
            <person name="Mei H."/>
            <person name="Zhang T."/>
            <person name="Gao T."/>
            <person name="Zhang H."/>
        </authorList>
    </citation>
    <scope>NUCLEOTIDE SEQUENCE</scope>
    <source>
        <strain evidence="5">KEN1</strain>
    </source>
</reference>
<gene>
    <name evidence="5" type="ORF">Slati_0303600</name>
</gene>
<keyword evidence="1 5" id="KW-0413">Isomerase</keyword>
<dbReference type="SUPFAM" id="SSF88645">
    <property type="entry name" value="ssDNA viruses"/>
    <property type="match status" value="1"/>
</dbReference>
<evidence type="ECO:0000256" key="3">
    <source>
        <dbReference type="SAM" id="Phobius"/>
    </source>
</evidence>
<dbReference type="GO" id="GO:0003755">
    <property type="term" value="F:peptidyl-prolyl cis-trans isomerase activity"/>
    <property type="evidence" value="ECO:0007669"/>
    <property type="project" value="UniProtKB-KW"/>
</dbReference>
<dbReference type="Gene3D" id="1.20.120.1630">
    <property type="match status" value="1"/>
</dbReference>
<feature type="region of interest" description="Disordered" evidence="2">
    <location>
        <begin position="18"/>
        <end position="51"/>
    </location>
</feature>
<dbReference type="Pfam" id="PF06966">
    <property type="entry name" value="DUF1295"/>
    <property type="match status" value="1"/>
</dbReference>
<feature type="domain" description="PPIase FKBP-type" evidence="4">
    <location>
        <begin position="152"/>
        <end position="249"/>
    </location>
</feature>
<organism evidence="5">
    <name type="scientific">Sesamum latifolium</name>
    <dbReference type="NCBI Taxonomy" id="2727402"/>
    <lineage>
        <taxon>Eukaryota</taxon>
        <taxon>Viridiplantae</taxon>
        <taxon>Streptophyta</taxon>
        <taxon>Embryophyta</taxon>
        <taxon>Tracheophyta</taxon>
        <taxon>Spermatophyta</taxon>
        <taxon>Magnoliopsida</taxon>
        <taxon>eudicotyledons</taxon>
        <taxon>Gunneridae</taxon>
        <taxon>Pentapetalae</taxon>
        <taxon>asterids</taxon>
        <taxon>lamiids</taxon>
        <taxon>Lamiales</taxon>
        <taxon>Pedaliaceae</taxon>
        <taxon>Sesamum</taxon>
    </lineage>
</organism>
<dbReference type="InterPro" id="IPR046357">
    <property type="entry name" value="PPIase_dom_sf"/>
</dbReference>
<evidence type="ECO:0000256" key="1">
    <source>
        <dbReference type="PROSITE-ProRule" id="PRU00277"/>
    </source>
</evidence>
<feature type="transmembrane region" description="Helical" evidence="3">
    <location>
        <begin position="283"/>
        <end position="299"/>
    </location>
</feature>
<protein>
    <recommendedName>
        <fullName evidence="1">peptidylprolyl isomerase</fullName>
        <ecNumber evidence="1">5.2.1.8</ecNumber>
    </recommendedName>
</protein>
<dbReference type="AlphaFoldDB" id="A0AAW2YEW6"/>
<dbReference type="InterPro" id="IPR001179">
    <property type="entry name" value="PPIase_FKBP_dom"/>
</dbReference>
<feature type="compositionally biased region" description="Low complexity" evidence="2">
    <location>
        <begin position="36"/>
        <end position="45"/>
    </location>
</feature>
<feature type="transmembrane region" description="Helical" evidence="3">
    <location>
        <begin position="305"/>
        <end position="323"/>
    </location>
</feature>